<keyword evidence="2" id="KW-1185">Reference proteome</keyword>
<name>A0ABN9CNI6_9NEOB</name>
<evidence type="ECO:0000313" key="1">
    <source>
        <dbReference type="EMBL" id="CAI9561553.1"/>
    </source>
</evidence>
<reference evidence="1" key="1">
    <citation type="submission" date="2023-05" db="EMBL/GenBank/DDBJ databases">
        <authorList>
            <person name="Stuckert A."/>
        </authorList>
    </citation>
    <scope>NUCLEOTIDE SEQUENCE</scope>
</reference>
<dbReference type="EMBL" id="CATNWA010011307">
    <property type="protein sequence ID" value="CAI9561553.1"/>
    <property type="molecule type" value="Genomic_DNA"/>
</dbReference>
<organism evidence="1 2">
    <name type="scientific">Staurois parvus</name>
    <dbReference type="NCBI Taxonomy" id="386267"/>
    <lineage>
        <taxon>Eukaryota</taxon>
        <taxon>Metazoa</taxon>
        <taxon>Chordata</taxon>
        <taxon>Craniata</taxon>
        <taxon>Vertebrata</taxon>
        <taxon>Euteleostomi</taxon>
        <taxon>Amphibia</taxon>
        <taxon>Batrachia</taxon>
        <taxon>Anura</taxon>
        <taxon>Neobatrachia</taxon>
        <taxon>Ranoidea</taxon>
        <taxon>Ranidae</taxon>
        <taxon>Staurois</taxon>
    </lineage>
</organism>
<protein>
    <submittedName>
        <fullName evidence="1">Uncharacterized protein</fullName>
    </submittedName>
</protein>
<sequence>YCESCDWSQLVTWYKSVVNSPVPCDLCDHSQISHVVSILLTPIHVITDWPISDHMIGTSHTGLVQRSVSSGHSGHRIVVPVGWVFINGLPAPCLCALPGSAQHRDPVPAVSSGHTETQIVGRDLCTRSRSCDH</sequence>
<evidence type="ECO:0000313" key="2">
    <source>
        <dbReference type="Proteomes" id="UP001162483"/>
    </source>
</evidence>
<gene>
    <name evidence="1" type="ORF">SPARVUS_LOCUS5446532</name>
</gene>
<dbReference type="Proteomes" id="UP001162483">
    <property type="component" value="Unassembled WGS sequence"/>
</dbReference>
<accession>A0ABN9CNI6</accession>
<comment type="caution">
    <text evidence="1">The sequence shown here is derived from an EMBL/GenBank/DDBJ whole genome shotgun (WGS) entry which is preliminary data.</text>
</comment>
<proteinExistence type="predicted"/>
<feature type="non-terminal residue" evidence="1">
    <location>
        <position position="1"/>
    </location>
</feature>